<sequence>MNFLEFAKEYKKLFPNITSEEICKAFQVNNEHQELKRKRVVDVVDVSARTLENFKKRPKPTLPPVNELVDFLERPLSEDLKIPLLQYQYDCLISNNFEDLCTSQDLNILFCVSKFENSFGFYSKFVSASLWNNPPSNVGTEYSFVSFWDNNIRYPLELLLPDGNSVRNTSKHMSTNRDCPDYGFLLSNACPFRGEEKSFLNEDPRAEFGNKLVWTYEPAPYILGYYANGPTVEFVAICSPQPGSTEPNIFNIAKSDLQTKAQRILHLRRMINLSLIIESIHNAIGLHDFPEFYPVKRSDKIIEVCATKVKKTFTHSYPAINYGCVEKLRNIYKKLEVKGVPNVDKLFASYCDEKHGAVVYLEPKGIRVNPSNQEELLNAIICILETLEVLHSEDDPIFHQDIRWSNVVRLSNEKSKWILIDWDDSDSPPTRPASHLAKDNHAPEVFEAGHGGEVDIWGVGRLITDASIWITGLSHNIIKFGEQMQTSHYSPRNWKDPEKFNPAWLGFGTSVRKYEVSLPTDSIHKDKLRIGSDGSGTMEIFPMSLIFKRRKN</sequence>
<name>A0A915ZDE1_9GLOM</name>
<proteinExistence type="predicted"/>
<dbReference type="VEuPathDB" id="FungiDB:RhiirFUN_005177"/>
<dbReference type="Proteomes" id="UP000684084">
    <property type="component" value="Unassembled WGS sequence"/>
</dbReference>
<dbReference type="OrthoDB" id="2379186at2759"/>
<accession>A0A915ZDE1</accession>
<evidence type="ECO:0000313" key="1">
    <source>
        <dbReference type="EMBL" id="CAB5370921.1"/>
    </source>
</evidence>
<comment type="caution">
    <text evidence="1">The sequence shown here is derived from an EMBL/GenBank/DDBJ whole genome shotgun (WGS) entry which is preliminary data.</text>
</comment>
<gene>
    <name evidence="1" type="ORF">CHRIB12_LOCUS12856</name>
</gene>
<dbReference type="EMBL" id="CAGKOT010000028">
    <property type="protein sequence ID" value="CAB5370921.1"/>
    <property type="molecule type" value="Genomic_DNA"/>
</dbReference>
<organism evidence="1 2">
    <name type="scientific">Rhizophagus irregularis</name>
    <dbReference type="NCBI Taxonomy" id="588596"/>
    <lineage>
        <taxon>Eukaryota</taxon>
        <taxon>Fungi</taxon>
        <taxon>Fungi incertae sedis</taxon>
        <taxon>Mucoromycota</taxon>
        <taxon>Glomeromycotina</taxon>
        <taxon>Glomeromycetes</taxon>
        <taxon>Glomerales</taxon>
        <taxon>Glomeraceae</taxon>
        <taxon>Rhizophagus</taxon>
    </lineage>
</organism>
<evidence type="ECO:0008006" key="3">
    <source>
        <dbReference type="Google" id="ProtNLM"/>
    </source>
</evidence>
<evidence type="ECO:0000313" key="2">
    <source>
        <dbReference type="Proteomes" id="UP000684084"/>
    </source>
</evidence>
<protein>
    <recommendedName>
        <fullName evidence="3">Protein kinase domain-containing protein</fullName>
    </recommendedName>
</protein>
<reference evidence="1" key="1">
    <citation type="submission" date="2020-05" db="EMBL/GenBank/DDBJ databases">
        <authorList>
            <person name="Rincon C."/>
            <person name="Sanders R I."/>
            <person name="Robbins C."/>
            <person name="Chaturvedi A."/>
        </authorList>
    </citation>
    <scope>NUCLEOTIDE SEQUENCE</scope>
    <source>
        <strain evidence="1">CHB12</strain>
    </source>
</reference>
<dbReference type="AlphaFoldDB" id="A0A915ZDE1"/>